<feature type="region of interest" description="Disordered" evidence="1">
    <location>
        <begin position="30"/>
        <end position="61"/>
    </location>
</feature>
<dbReference type="Gramene" id="OBART11G10000.1">
    <property type="protein sequence ID" value="OBART11G10000.1"/>
    <property type="gene ID" value="OBART11G10000"/>
</dbReference>
<keyword evidence="2" id="KW-0732">Signal</keyword>
<evidence type="ECO:0000313" key="3">
    <source>
        <dbReference type="EnsemblPlants" id="OBART11G10000.1"/>
    </source>
</evidence>
<feature type="signal peptide" evidence="2">
    <location>
        <begin position="1"/>
        <end position="26"/>
    </location>
</feature>
<feature type="region of interest" description="Disordered" evidence="1">
    <location>
        <begin position="122"/>
        <end position="184"/>
    </location>
</feature>
<dbReference type="AlphaFoldDB" id="A0A0D3HKP5"/>
<name>A0A0D3HKP5_9ORYZ</name>
<proteinExistence type="predicted"/>
<organism evidence="3">
    <name type="scientific">Oryza barthii</name>
    <dbReference type="NCBI Taxonomy" id="65489"/>
    <lineage>
        <taxon>Eukaryota</taxon>
        <taxon>Viridiplantae</taxon>
        <taxon>Streptophyta</taxon>
        <taxon>Embryophyta</taxon>
        <taxon>Tracheophyta</taxon>
        <taxon>Spermatophyta</taxon>
        <taxon>Magnoliopsida</taxon>
        <taxon>Liliopsida</taxon>
        <taxon>Poales</taxon>
        <taxon>Poaceae</taxon>
        <taxon>BOP clade</taxon>
        <taxon>Oryzoideae</taxon>
        <taxon>Oryzeae</taxon>
        <taxon>Oryzinae</taxon>
        <taxon>Oryza</taxon>
    </lineage>
</organism>
<evidence type="ECO:0000256" key="2">
    <source>
        <dbReference type="SAM" id="SignalP"/>
    </source>
</evidence>
<dbReference type="Proteomes" id="UP000026960">
    <property type="component" value="Chromosome 11"/>
</dbReference>
<evidence type="ECO:0000256" key="1">
    <source>
        <dbReference type="SAM" id="MobiDB-lite"/>
    </source>
</evidence>
<protein>
    <recommendedName>
        <fullName evidence="5">DUF834 domain-containing protein</fullName>
    </recommendedName>
</protein>
<reference evidence="3" key="1">
    <citation type="journal article" date="2009" name="Rice">
        <title>De Novo Next Generation Sequencing of Plant Genomes.</title>
        <authorList>
            <person name="Rounsley S."/>
            <person name="Marri P.R."/>
            <person name="Yu Y."/>
            <person name="He R."/>
            <person name="Sisneros N."/>
            <person name="Goicoechea J.L."/>
            <person name="Lee S.J."/>
            <person name="Angelova A."/>
            <person name="Kudrna D."/>
            <person name="Luo M."/>
            <person name="Affourtit J."/>
            <person name="Desany B."/>
            <person name="Knight J."/>
            <person name="Niazi F."/>
            <person name="Egholm M."/>
            <person name="Wing R.A."/>
        </authorList>
    </citation>
    <scope>NUCLEOTIDE SEQUENCE [LARGE SCALE GENOMIC DNA]</scope>
    <source>
        <strain evidence="3">cv. IRGC 105608</strain>
    </source>
</reference>
<keyword evidence="4" id="KW-1185">Reference proteome</keyword>
<evidence type="ECO:0000313" key="4">
    <source>
        <dbReference type="Proteomes" id="UP000026960"/>
    </source>
</evidence>
<sequence>MAGGGGKSVVAVLAVAFFLLAAFASGLSTGDATSGRGTSSGGGSGAARLRQAPPTLAPCPLGTPCRGDVPAVGEATWRLGSGKRRAEQRFDGGDDVFSPPTATRAVVAEMELYDLTGSCAERGLHGDGEPPGPRRGKALGENLRGEEERVRGRGGITRRVARAGAVEDVERKERSADEEAKHSG</sequence>
<dbReference type="PaxDb" id="65489-OBART11G10000.1"/>
<dbReference type="HOGENOM" id="CLU_1589039_0_0_1"/>
<dbReference type="EnsemblPlants" id="OBART11G10000.1">
    <property type="protein sequence ID" value="OBART11G10000.1"/>
    <property type="gene ID" value="OBART11G10000"/>
</dbReference>
<reference evidence="3" key="2">
    <citation type="submission" date="2015-03" db="UniProtKB">
        <authorList>
            <consortium name="EnsemblPlants"/>
        </authorList>
    </citation>
    <scope>IDENTIFICATION</scope>
</reference>
<evidence type="ECO:0008006" key="5">
    <source>
        <dbReference type="Google" id="ProtNLM"/>
    </source>
</evidence>
<feature type="chain" id="PRO_5002264192" description="DUF834 domain-containing protein" evidence="2">
    <location>
        <begin position="27"/>
        <end position="184"/>
    </location>
</feature>
<feature type="compositionally biased region" description="Basic and acidic residues" evidence="1">
    <location>
        <begin position="168"/>
        <end position="184"/>
    </location>
</feature>
<accession>A0A0D3HKP5</accession>